<accession>A0A2P7R2Z7</accession>
<evidence type="ECO:0000313" key="7">
    <source>
        <dbReference type="Proteomes" id="UP000242181"/>
    </source>
</evidence>
<dbReference type="InterPro" id="IPR038610">
    <property type="entry name" value="FliK-like_C_sf"/>
</dbReference>
<evidence type="ECO:0000256" key="3">
    <source>
        <dbReference type="ARBA" id="ARBA00022795"/>
    </source>
</evidence>
<feature type="region of interest" description="Disordered" evidence="4">
    <location>
        <begin position="387"/>
        <end position="434"/>
    </location>
</feature>
<evidence type="ECO:0000313" key="6">
    <source>
        <dbReference type="EMBL" id="PSJ44588.1"/>
    </source>
</evidence>
<dbReference type="InterPro" id="IPR052563">
    <property type="entry name" value="FliK"/>
</dbReference>
<evidence type="ECO:0000256" key="2">
    <source>
        <dbReference type="ARBA" id="ARBA00009149"/>
    </source>
</evidence>
<feature type="compositionally biased region" description="Gly residues" evidence="4">
    <location>
        <begin position="405"/>
        <end position="423"/>
    </location>
</feature>
<evidence type="ECO:0000256" key="1">
    <source>
        <dbReference type="ARBA" id="ARBA00003944"/>
    </source>
</evidence>
<comment type="function">
    <text evidence="1">Controls the length of the flagellar hook.</text>
</comment>
<feature type="region of interest" description="Disordered" evidence="4">
    <location>
        <begin position="1"/>
        <end position="103"/>
    </location>
</feature>
<comment type="caution">
    <text evidence="6">The sequence shown here is derived from an EMBL/GenBank/DDBJ whole genome shotgun (WGS) entry which is preliminary data.</text>
</comment>
<dbReference type="CDD" id="cd17470">
    <property type="entry name" value="T3SS_Flik_C"/>
    <property type="match status" value="1"/>
</dbReference>
<feature type="compositionally biased region" description="Low complexity" evidence="4">
    <location>
        <begin position="49"/>
        <end position="60"/>
    </location>
</feature>
<dbReference type="RefSeq" id="WP_106452955.1">
    <property type="nucleotide sequence ID" value="NZ_PXYH01000007.1"/>
</dbReference>
<dbReference type="PANTHER" id="PTHR37533:SF2">
    <property type="entry name" value="FLAGELLAR HOOK-LENGTH CONTROL PROTEIN"/>
    <property type="match status" value="1"/>
</dbReference>
<dbReference type="GO" id="GO:0044780">
    <property type="term" value="P:bacterial-type flagellum assembly"/>
    <property type="evidence" value="ECO:0007669"/>
    <property type="project" value="InterPro"/>
</dbReference>
<comment type="similarity">
    <text evidence="2">Belongs to the FliK family.</text>
</comment>
<dbReference type="Proteomes" id="UP000242181">
    <property type="component" value="Unassembled WGS sequence"/>
</dbReference>
<name>A0A2P7R2Z7_9GAMM</name>
<dbReference type="InterPro" id="IPR001635">
    <property type="entry name" value="Flag_hook_Flik"/>
</dbReference>
<gene>
    <name evidence="6" type="ORF">C7I36_06725</name>
</gene>
<proteinExistence type="inferred from homology"/>
<feature type="compositionally biased region" description="Gly residues" evidence="4">
    <location>
        <begin position="19"/>
        <end position="32"/>
    </location>
</feature>
<dbReference type="InterPro" id="IPR021136">
    <property type="entry name" value="Flagellar_hook_control-like_C"/>
</dbReference>
<evidence type="ECO:0000256" key="4">
    <source>
        <dbReference type="SAM" id="MobiDB-lite"/>
    </source>
</evidence>
<feature type="region of interest" description="Disordered" evidence="4">
    <location>
        <begin position="259"/>
        <end position="295"/>
    </location>
</feature>
<reference evidence="6 7" key="1">
    <citation type="submission" date="2018-03" db="EMBL/GenBank/DDBJ databases">
        <title>The draft genome of Zobellella taiwanensis JCM 13381.</title>
        <authorList>
            <person name="Liu L."/>
            <person name="Li L."/>
            <person name="Wang T."/>
            <person name="Zhang X."/>
            <person name="Liang L."/>
        </authorList>
    </citation>
    <scope>NUCLEOTIDE SEQUENCE [LARGE SCALE GENOMIC DNA]</scope>
    <source>
        <strain evidence="6 7">JCM 13381</strain>
    </source>
</reference>
<dbReference type="AlphaFoldDB" id="A0A2P7R2Z7"/>
<keyword evidence="3" id="KW-1005">Bacterial flagellum biogenesis</keyword>
<feature type="domain" description="Flagellar hook-length control protein-like C-terminal" evidence="5">
    <location>
        <begin position="319"/>
        <end position="400"/>
    </location>
</feature>
<keyword evidence="7" id="KW-1185">Reference proteome</keyword>
<dbReference type="GO" id="GO:0009424">
    <property type="term" value="C:bacterial-type flagellum hook"/>
    <property type="evidence" value="ECO:0007669"/>
    <property type="project" value="InterPro"/>
</dbReference>
<protein>
    <recommendedName>
        <fullName evidence="5">Flagellar hook-length control protein-like C-terminal domain-containing protein</fullName>
    </recommendedName>
</protein>
<evidence type="ECO:0000259" key="5">
    <source>
        <dbReference type="Pfam" id="PF02120"/>
    </source>
</evidence>
<dbReference type="PRINTS" id="PR01007">
    <property type="entry name" value="FLGHOOKFLIK"/>
</dbReference>
<feature type="compositionally biased region" description="Low complexity" evidence="4">
    <location>
        <begin position="9"/>
        <end position="18"/>
    </location>
</feature>
<dbReference type="EMBL" id="PXYH01000007">
    <property type="protein sequence ID" value="PSJ44588.1"/>
    <property type="molecule type" value="Genomic_DNA"/>
</dbReference>
<dbReference type="PANTHER" id="PTHR37533">
    <property type="entry name" value="FLAGELLAR HOOK-LENGTH CONTROL PROTEIN"/>
    <property type="match status" value="1"/>
</dbReference>
<sequence>MSMMILPVAPAAPAAPAGAGAGGAAARGGGEGNFAETLRQSTAGRDAPGKAPANAAGDGKAAPEEEMVRNGEAAFAETPEQPELDEAAQALPPAPGADTEPKADALPATALPAHGTRVPGESGALPLSGAVATEPATKADEPAPSDEIPEPRPFLSRQGQTERPVAAGEQPVAARPGAEPLVHGSGGGEEDAEAWAPGADKPARGLAMAAVAAQADGDKPEWLAQIELGQRWRPEKNVGDTGKVLPSALQAQAAGHIEGGERGELPPAESPQSGAEGMAPVQGSGQPQGTQPAVERPLVPERALSLNGSAEQNAKQLTQQVQVMVNQNLQEADIRLNPSELGGVRIQLRLDQGEVNIQFTAHNAQARELLEQAMPRLRDMLGQQGLAMGQGEVGGSSPQERQLAGEGGNGGGSGSGAGQAGAGDDGDWQAVEPGRVLDLANGRIDYFA</sequence>
<dbReference type="Pfam" id="PF02120">
    <property type="entry name" value="Flg_hook"/>
    <property type="match status" value="1"/>
</dbReference>
<dbReference type="Gene3D" id="3.30.750.140">
    <property type="match status" value="1"/>
</dbReference>
<feature type="region of interest" description="Disordered" evidence="4">
    <location>
        <begin position="134"/>
        <end position="197"/>
    </location>
</feature>
<organism evidence="6 7">
    <name type="scientific">Zobellella taiwanensis</name>
    <dbReference type="NCBI Taxonomy" id="347535"/>
    <lineage>
        <taxon>Bacteria</taxon>
        <taxon>Pseudomonadati</taxon>
        <taxon>Pseudomonadota</taxon>
        <taxon>Gammaproteobacteria</taxon>
        <taxon>Aeromonadales</taxon>
        <taxon>Aeromonadaceae</taxon>
        <taxon>Zobellella</taxon>
    </lineage>
</organism>